<protein>
    <submittedName>
        <fullName evidence="2">Uncharacterized protein</fullName>
    </submittedName>
</protein>
<evidence type="ECO:0000313" key="4">
    <source>
        <dbReference type="Proteomes" id="UP000220127"/>
    </source>
</evidence>
<dbReference type="AlphaFoldDB" id="A0A9X6U1H4"/>
<dbReference type="EMBL" id="NUPM01000006">
    <property type="protein sequence ID" value="PGZ04164.1"/>
    <property type="molecule type" value="Genomic_DNA"/>
</dbReference>
<keyword evidence="1" id="KW-1133">Transmembrane helix</keyword>
<evidence type="ECO:0000256" key="1">
    <source>
        <dbReference type="SAM" id="Phobius"/>
    </source>
</evidence>
<evidence type="ECO:0000313" key="5">
    <source>
        <dbReference type="Proteomes" id="UP000223445"/>
    </source>
</evidence>
<reference evidence="4 5" key="1">
    <citation type="submission" date="2017-09" db="EMBL/GenBank/DDBJ databases">
        <title>Large-scale bioinformatics analysis of Bacillus genomes uncovers conserved roles of natural products in bacterial physiology.</title>
        <authorList>
            <consortium name="Agbiome Team Llc"/>
            <person name="Bleich R.M."/>
            <person name="Grubbs K.J."/>
            <person name="Santa Maria K.C."/>
            <person name="Allen S.E."/>
            <person name="Farag S."/>
            <person name="Shank E.A."/>
            <person name="Bowers A."/>
        </authorList>
    </citation>
    <scope>NUCLEOTIDE SEQUENCE [LARGE SCALE GENOMIC DNA]</scope>
    <source>
        <strain evidence="3 5">AFS030179</strain>
        <strain evidence="2 4">AFS094940</strain>
    </source>
</reference>
<accession>A0A9X6U1H4</accession>
<gene>
    <name evidence="3" type="ORF">COE48_09630</name>
    <name evidence="2" type="ORF">CON01_09425</name>
</gene>
<dbReference type="Proteomes" id="UP000223445">
    <property type="component" value="Unassembled WGS sequence"/>
</dbReference>
<feature type="transmembrane region" description="Helical" evidence="1">
    <location>
        <begin position="76"/>
        <end position="94"/>
    </location>
</feature>
<keyword evidence="1" id="KW-0812">Transmembrane</keyword>
<organism evidence="2 4">
    <name type="scientific">Bacillus thuringiensis</name>
    <dbReference type="NCBI Taxonomy" id="1428"/>
    <lineage>
        <taxon>Bacteria</taxon>
        <taxon>Bacillati</taxon>
        <taxon>Bacillota</taxon>
        <taxon>Bacilli</taxon>
        <taxon>Bacillales</taxon>
        <taxon>Bacillaceae</taxon>
        <taxon>Bacillus</taxon>
        <taxon>Bacillus cereus group</taxon>
    </lineage>
</organism>
<comment type="caution">
    <text evidence="2">The sequence shown here is derived from an EMBL/GenBank/DDBJ whole genome shotgun (WGS) entry which is preliminary data.</text>
</comment>
<dbReference type="Proteomes" id="UP000220127">
    <property type="component" value="Unassembled WGS sequence"/>
</dbReference>
<sequence>MIFNSEEDLIIAMKKHDQDALKEVIDQYGKLILYIIHKSLSTPIEKQYVDDFFQCVCNSDSWASSFKIFNVKIKSGIIAAFYRLVSILFMILYFEKLTYNKCKLSIRRYIPVQLKRMYVNILKIL</sequence>
<proteinExistence type="predicted"/>
<evidence type="ECO:0000313" key="2">
    <source>
        <dbReference type="EMBL" id="PED14557.1"/>
    </source>
</evidence>
<keyword evidence="1" id="KW-0472">Membrane</keyword>
<name>A0A9X6U1H4_BACTU</name>
<dbReference type="EMBL" id="NVMD01000007">
    <property type="protein sequence ID" value="PED14557.1"/>
    <property type="molecule type" value="Genomic_DNA"/>
</dbReference>
<evidence type="ECO:0000313" key="3">
    <source>
        <dbReference type="EMBL" id="PGZ04164.1"/>
    </source>
</evidence>